<sequence>MKGTVVATWMRTCRKLYGDETVNTAMDEVGWGASKIFSPIENVDDGQIKNVIEAIAKANNEDVRTLWKKIGLDNINAFHKDYPAFFKHENLYSFLRSMFDVHVVMTKKFPGAKPPLVVINPVSSRTAVFEYKSERAMFDYLIGMIEGSAKFFGEKLGIEKIDETSNSVKFKFTFEKDIYYKKVYGFNKLLSFGFIKNIGIKIGIFSFILCLIISVPMFGLNNLFKSIAISFIAFLGACISGYMLMKPQTAIVDAINKINKNNYIEDGDIETNDFFENIYELLKQHKKMIKSDFVGFKGVTDEMNTFVSNINRISTSMDNTSGEISDVVEQVANCAVNQAENTEKVVSVLNDNIENLKCIVGNENDNKLELEKSMGKINNSYKNVDSASKNILGTLESFKKVRDRGTELQSKAKDITGIVSIVSGISEQTNLLALNASIEAARAGEQGKGFAVVAEEVRNLAEQSQDAVKDINSNLVKFAEDIEKLVKNIEEQFDVLKLESGKLQNVRDISYEATDSIEKVASSMIKTINKLTQESDSIAGIYDNMESLAAIAQENSASSEEVSANVSNYTNDIKNLMNSIGEFKKITESFKSELDRYKI</sequence>
<dbReference type="Gene3D" id="1.10.287.950">
    <property type="entry name" value="Methyl-accepting chemotaxis protein"/>
    <property type="match status" value="1"/>
</dbReference>
<protein>
    <submittedName>
        <fullName evidence="7">Methyl-accepting chemotaxis protein 4</fullName>
    </submittedName>
</protein>
<dbReference type="Gene3D" id="3.90.1520.10">
    <property type="entry name" value="H-NOX domain"/>
    <property type="match status" value="1"/>
</dbReference>
<keyword evidence="4" id="KW-0175">Coiled coil</keyword>
<feature type="transmembrane region" description="Helical" evidence="5">
    <location>
        <begin position="226"/>
        <end position="245"/>
    </location>
</feature>
<comment type="caution">
    <text evidence="7">The sequence shown here is derived from an EMBL/GenBank/DDBJ whole genome shotgun (WGS) entry which is preliminary data.</text>
</comment>
<comment type="similarity">
    <text evidence="2">Belongs to the methyl-accepting chemotaxis (MCP) protein family.</text>
</comment>
<dbReference type="PANTHER" id="PTHR32089">
    <property type="entry name" value="METHYL-ACCEPTING CHEMOTAXIS PROTEIN MCPB"/>
    <property type="match status" value="1"/>
</dbReference>
<keyword evidence="8" id="KW-1185">Reference proteome</keyword>
<dbReference type="InterPro" id="IPR004089">
    <property type="entry name" value="MCPsignal_dom"/>
</dbReference>
<dbReference type="InterPro" id="IPR024096">
    <property type="entry name" value="NO_sig/Golgi_transp_ligand-bd"/>
</dbReference>
<dbReference type="PRINTS" id="PR00260">
    <property type="entry name" value="CHEMTRNSDUCR"/>
</dbReference>
<dbReference type="SUPFAM" id="SSF58104">
    <property type="entry name" value="Methyl-accepting chemotaxis protein (MCP) signaling domain"/>
    <property type="match status" value="1"/>
</dbReference>
<evidence type="ECO:0000256" key="3">
    <source>
        <dbReference type="PROSITE-ProRule" id="PRU00284"/>
    </source>
</evidence>
<dbReference type="PROSITE" id="PS50111">
    <property type="entry name" value="CHEMOTAXIS_TRANSDUC_2"/>
    <property type="match status" value="1"/>
</dbReference>
<dbReference type="AlphaFoldDB" id="A0A2T0BP24"/>
<keyword evidence="5" id="KW-0812">Transmembrane</keyword>
<keyword evidence="5" id="KW-0472">Membrane</keyword>
<organism evidence="7 8">
    <name type="scientific">Clostridium luticellarii</name>
    <dbReference type="NCBI Taxonomy" id="1691940"/>
    <lineage>
        <taxon>Bacteria</taxon>
        <taxon>Bacillati</taxon>
        <taxon>Bacillota</taxon>
        <taxon>Clostridia</taxon>
        <taxon>Eubacteriales</taxon>
        <taxon>Clostridiaceae</taxon>
        <taxon>Clostridium</taxon>
    </lineage>
</organism>
<evidence type="ECO:0000259" key="6">
    <source>
        <dbReference type="PROSITE" id="PS50111"/>
    </source>
</evidence>
<keyword evidence="5" id="KW-1133">Transmembrane helix</keyword>
<evidence type="ECO:0000256" key="5">
    <source>
        <dbReference type="SAM" id="Phobius"/>
    </source>
</evidence>
<evidence type="ECO:0000256" key="2">
    <source>
        <dbReference type="ARBA" id="ARBA00029447"/>
    </source>
</evidence>
<dbReference type="PANTHER" id="PTHR32089:SF112">
    <property type="entry name" value="LYSOZYME-LIKE PROTEIN-RELATED"/>
    <property type="match status" value="1"/>
</dbReference>
<keyword evidence="1 3" id="KW-0807">Transducer</keyword>
<evidence type="ECO:0000256" key="1">
    <source>
        <dbReference type="ARBA" id="ARBA00023224"/>
    </source>
</evidence>
<dbReference type="Proteomes" id="UP000237798">
    <property type="component" value="Unassembled WGS sequence"/>
</dbReference>
<feature type="coiled-coil region" evidence="4">
    <location>
        <begin position="454"/>
        <end position="499"/>
    </location>
</feature>
<dbReference type="OrthoDB" id="1660488at2"/>
<dbReference type="Pfam" id="PF00015">
    <property type="entry name" value="MCPsignal"/>
    <property type="match status" value="1"/>
</dbReference>
<proteinExistence type="inferred from homology"/>
<dbReference type="SUPFAM" id="SSF111126">
    <property type="entry name" value="Ligand-binding domain in the NO signalling and Golgi transport"/>
    <property type="match status" value="1"/>
</dbReference>
<evidence type="ECO:0000313" key="7">
    <source>
        <dbReference type="EMBL" id="PRR85620.1"/>
    </source>
</evidence>
<dbReference type="RefSeq" id="WP_106008916.1">
    <property type="nucleotide sequence ID" value="NZ_JALCPJ010000008.1"/>
</dbReference>
<name>A0A2T0BP24_9CLOT</name>
<dbReference type="GO" id="GO:0006935">
    <property type="term" value="P:chemotaxis"/>
    <property type="evidence" value="ECO:0007669"/>
    <property type="project" value="InterPro"/>
</dbReference>
<dbReference type="GO" id="GO:0016020">
    <property type="term" value="C:membrane"/>
    <property type="evidence" value="ECO:0007669"/>
    <property type="project" value="InterPro"/>
</dbReference>
<evidence type="ECO:0000313" key="8">
    <source>
        <dbReference type="Proteomes" id="UP000237798"/>
    </source>
</evidence>
<reference evidence="7 8" key="1">
    <citation type="submission" date="2018-03" db="EMBL/GenBank/DDBJ databases">
        <title>Genome sequence of Clostridium luticellarii DSM 29923.</title>
        <authorList>
            <person name="Poehlein A."/>
            <person name="Daniel R."/>
        </authorList>
    </citation>
    <scope>NUCLEOTIDE SEQUENCE [LARGE SCALE GENOMIC DNA]</scope>
    <source>
        <strain evidence="7 8">DSM 29923</strain>
    </source>
</reference>
<evidence type="ECO:0000256" key="4">
    <source>
        <dbReference type="SAM" id="Coils"/>
    </source>
</evidence>
<dbReference type="SMART" id="SM00283">
    <property type="entry name" value="MA"/>
    <property type="match status" value="1"/>
</dbReference>
<dbReference type="InterPro" id="IPR038158">
    <property type="entry name" value="H-NOX_domain_sf"/>
</dbReference>
<feature type="transmembrane region" description="Helical" evidence="5">
    <location>
        <begin position="198"/>
        <end position="220"/>
    </location>
</feature>
<dbReference type="Pfam" id="PF07700">
    <property type="entry name" value="HNOB"/>
    <property type="match status" value="1"/>
</dbReference>
<dbReference type="GO" id="GO:0004888">
    <property type="term" value="F:transmembrane signaling receptor activity"/>
    <property type="evidence" value="ECO:0007669"/>
    <property type="project" value="InterPro"/>
</dbReference>
<dbReference type="InterPro" id="IPR011644">
    <property type="entry name" value="Heme_NO-bd"/>
</dbReference>
<dbReference type="GO" id="GO:0020037">
    <property type="term" value="F:heme binding"/>
    <property type="evidence" value="ECO:0007669"/>
    <property type="project" value="InterPro"/>
</dbReference>
<dbReference type="EMBL" id="PVXP01000014">
    <property type="protein sequence ID" value="PRR85620.1"/>
    <property type="molecule type" value="Genomic_DNA"/>
</dbReference>
<gene>
    <name evidence="7" type="primary">mcp4_1</name>
    <name evidence="7" type="ORF">CLLU_13750</name>
</gene>
<feature type="domain" description="Methyl-accepting transducer" evidence="6">
    <location>
        <begin position="313"/>
        <end position="570"/>
    </location>
</feature>
<dbReference type="GO" id="GO:0007165">
    <property type="term" value="P:signal transduction"/>
    <property type="evidence" value="ECO:0007669"/>
    <property type="project" value="UniProtKB-KW"/>
</dbReference>
<dbReference type="InterPro" id="IPR004090">
    <property type="entry name" value="Chemotax_Me-accpt_rcpt"/>
</dbReference>
<accession>A0A2T0BP24</accession>